<sequence length="695" mass="79285">MVKPKESKMNHTDPQTLNGPTHLYLLQMDPSIDLSSNEQVLPLHLLDNSLEFGRKQYLLPIPLKQKEGQDHLQVLIDSSQGPAKIMGLIVDNKKQNVLPDLDGVLQTSPEYCINTEQLPNKMNMHDLHKPLSMELQEDHAKLSQNNDSVEKIKNYVKIPDRVVPPRALAVLPTVLQIQRRHIISTRRAIPERARFGPVEGIKRKISQSEAVELVLNATSNKKPLFLLKDQDEVITYIDTSDKDKSNWIGLLPLGDQNSANVWIYEENQELYAITTEIVPSRKPLMIGYSKKYADAYGLIGPTKDLDKEIQVQKSWWCHECQQTLRSAKHLETHAYFCHKDENEATKRRYRCRHCRRTFSRIFALRRHTTHHCPVKLAKNKETNDKSYLDVEVPPLKVNVSMCSEDNKLPSDESFQNYTNGLDFSTNLFDTDRISSLDISGNSRSDNEFNPYAIGYRDENVLTSDIDFTLNCENPNTEKPLSQVEEIPVTCPHCDQIVAKGKGRQHVSKCPGRQFKCVNGCGKVFTSMKQLTEHIWAKHSNENSGPEQKEDNYDNNPAMTTNTTETVPVTAPAQYKCEQCEHSFKRRGMLVIHLWRVHNTVSAGVPLERRVRHFPCGTCPKIYRTAAKRDRHVQKHHPGAAKSRLALEGGTRVCEPAMCPACPRQYATRAKLLQHQRAHHPFLITLPKTKNKVSST</sequence>
<evidence type="ECO:0000313" key="1">
    <source>
        <dbReference type="EMBL" id="KAJ8730756.1"/>
    </source>
</evidence>
<dbReference type="EMBL" id="CM056788">
    <property type="protein sequence ID" value="KAJ8730756.1"/>
    <property type="molecule type" value="Genomic_DNA"/>
</dbReference>
<accession>A0ACC2R102</accession>
<name>A0ACC2R102_9NEOP</name>
<protein>
    <submittedName>
        <fullName evidence="1">Uncharacterized protein</fullName>
    </submittedName>
</protein>
<gene>
    <name evidence="1" type="ORF">PYW08_002169</name>
</gene>
<organism evidence="1 2">
    <name type="scientific">Mythimna loreyi</name>
    <dbReference type="NCBI Taxonomy" id="667449"/>
    <lineage>
        <taxon>Eukaryota</taxon>
        <taxon>Metazoa</taxon>
        <taxon>Ecdysozoa</taxon>
        <taxon>Arthropoda</taxon>
        <taxon>Hexapoda</taxon>
        <taxon>Insecta</taxon>
        <taxon>Pterygota</taxon>
        <taxon>Neoptera</taxon>
        <taxon>Endopterygota</taxon>
        <taxon>Lepidoptera</taxon>
        <taxon>Glossata</taxon>
        <taxon>Ditrysia</taxon>
        <taxon>Noctuoidea</taxon>
        <taxon>Noctuidae</taxon>
        <taxon>Noctuinae</taxon>
        <taxon>Hadenini</taxon>
        <taxon>Mythimna</taxon>
    </lineage>
</organism>
<comment type="caution">
    <text evidence="1">The sequence shown here is derived from an EMBL/GenBank/DDBJ whole genome shotgun (WGS) entry which is preliminary data.</text>
</comment>
<dbReference type="Proteomes" id="UP001231649">
    <property type="component" value="Chromosome 12"/>
</dbReference>
<proteinExistence type="predicted"/>
<keyword evidence="2" id="KW-1185">Reference proteome</keyword>
<reference evidence="1" key="1">
    <citation type="submission" date="2023-03" db="EMBL/GenBank/DDBJ databases">
        <title>Chromosome-level genomes of two armyworms, Mythimna separata and Mythimna loreyi, provide insights into the biosynthesis and reception of sex pheromones.</title>
        <authorList>
            <person name="Zhao H."/>
        </authorList>
    </citation>
    <scope>NUCLEOTIDE SEQUENCE</scope>
    <source>
        <strain evidence="1">BeijingLab</strain>
    </source>
</reference>
<evidence type="ECO:0000313" key="2">
    <source>
        <dbReference type="Proteomes" id="UP001231649"/>
    </source>
</evidence>